<feature type="transmembrane region" description="Helical" evidence="3">
    <location>
        <begin position="42"/>
        <end position="63"/>
    </location>
</feature>
<comment type="caution">
    <text evidence="4">The sequence shown here is derived from an EMBL/GenBank/DDBJ whole genome shotgun (WGS) entry which is preliminary data.</text>
</comment>
<dbReference type="Pfam" id="PF11807">
    <property type="entry name" value="UstYa"/>
    <property type="match status" value="1"/>
</dbReference>
<reference evidence="4 5" key="1">
    <citation type="submission" date="2024-02" db="EMBL/GenBank/DDBJ databases">
        <title>A draft genome for the cacao thread blight pathogen Marasmius crinis-equi.</title>
        <authorList>
            <person name="Cohen S.P."/>
            <person name="Baruah I.K."/>
            <person name="Amoako-Attah I."/>
            <person name="Bukari Y."/>
            <person name="Meinhardt L.W."/>
            <person name="Bailey B.A."/>
        </authorList>
    </citation>
    <scope>NUCLEOTIDE SEQUENCE [LARGE SCALE GENOMIC DNA]</scope>
    <source>
        <strain evidence="4 5">GH-76</strain>
    </source>
</reference>
<gene>
    <name evidence="4" type="ORF">V5O48_005378</name>
</gene>
<organism evidence="4 5">
    <name type="scientific">Marasmius crinis-equi</name>
    <dbReference type="NCBI Taxonomy" id="585013"/>
    <lineage>
        <taxon>Eukaryota</taxon>
        <taxon>Fungi</taxon>
        <taxon>Dikarya</taxon>
        <taxon>Basidiomycota</taxon>
        <taxon>Agaricomycotina</taxon>
        <taxon>Agaricomycetes</taxon>
        <taxon>Agaricomycetidae</taxon>
        <taxon>Agaricales</taxon>
        <taxon>Marasmiineae</taxon>
        <taxon>Marasmiaceae</taxon>
        <taxon>Marasmius</taxon>
    </lineage>
</organism>
<keyword evidence="5" id="KW-1185">Reference proteome</keyword>
<dbReference type="Proteomes" id="UP001465976">
    <property type="component" value="Unassembled WGS sequence"/>
</dbReference>
<evidence type="ECO:0000313" key="4">
    <source>
        <dbReference type="EMBL" id="KAL0576585.1"/>
    </source>
</evidence>
<sequence length="269" mass="30323">MAKEEYRPLMTEEGLEEGESTSLNLEPLKVARYRKYAPTYRTLVAIVAFQSILLVSCLAFLFVKRGPAVCAKSSGVLFSPALEVVEPEIKVFHVGFPGDLSPFQKPSSPELDDAWEELYGFGISRITKDQAALLPNKTQPIPGDEGHYIAELDVFHNLHCLNMVRKALDPGYYPDWNITASEKSAQHVSHCIDWIRQSIMCHADTSVIVWQWEDWVNSTIVKGDVAHTCRNFEKIQDWAKERILPKAFDANIHLTDDIVIPVLQADGLL</sequence>
<proteinExistence type="inferred from homology"/>
<evidence type="ECO:0000256" key="3">
    <source>
        <dbReference type="SAM" id="Phobius"/>
    </source>
</evidence>
<keyword evidence="3" id="KW-1133">Transmembrane helix</keyword>
<keyword evidence="3" id="KW-0812">Transmembrane</keyword>
<dbReference type="PANTHER" id="PTHR33365">
    <property type="entry name" value="YALI0B05434P"/>
    <property type="match status" value="1"/>
</dbReference>
<dbReference type="InterPro" id="IPR021765">
    <property type="entry name" value="UstYa-like"/>
</dbReference>
<name>A0ABR3FMW9_9AGAR</name>
<dbReference type="EMBL" id="JBAHYK010000213">
    <property type="protein sequence ID" value="KAL0576585.1"/>
    <property type="molecule type" value="Genomic_DNA"/>
</dbReference>
<evidence type="ECO:0000256" key="1">
    <source>
        <dbReference type="ARBA" id="ARBA00004685"/>
    </source>
</evidence>
<comment type="similarity">
    <text evidence="2">Belongs to the ustYa family.</text>
</comment>
<evidence type="ECO:0000313" key="5">
    <source>
        <dbReference type="Proteomes" id="UP001465976"/>
    </source>
</evidence>
<protein>
    <recommendedName>
        <fullName evidence="6">Tat pathway signal sequence</fullName>
    </recommendedName>
</protein>
<comment type="pathway">
    <text evidence="1">Mycotoxin biosynthesis.</text>
</comment>
<dbReference type="PANTHER" id="PTHR33365:SF4">
    <property type="entry name" value="CYCLOCHLOROTINE BIOSYNTHESIS PROTEIN O"/>
    <property type="match status" value="1"/>
</dbReference>
<accession>A0ABR3FMW9</accession>
<evidence type="ECO:0000256" key="2">
    <source>
        <dbReference type="ARBA" id="ARBA00035112"/>
    </source>
</evidence>
<keyword evidence="3" id="KW-0472">Membrane</keyword>
<evidence type="ECO:0008006" key="6">
    <source>
        <dbReference type="Google" id="ProtNLM"/>
    </source>
</evidence>